<evidence type="ECO:0000256" key="4">
    <source>
        <dbReference type="ARBA" id="ARBA00022989"/>
    </source>
</evidence>
<dbReference type="AlphaFoldDB" id="A0A6J1QJ19"/>
<gene>
    <name evidence="9" type="primary">LOC112461403</name>
</gene>
<evidence type="ECO:0000256" key="6">
    <source>
        <dbReference type="SAM" id="MobiDB-lite"/>
    </source>
</evidence>
<dbReference type="Pfam" id="PF14857">
    <property type="entry name" value="TMEM151"/>
    <property type="match status" value="1"/>
</dbReference>
<feature type="transmembrane region" description="Helical" evidence="7">
    <location>
        <begin position="27"/>
        <end position="53"/>
    </location>
</feature>
<protein>
    <submittedName>
        <fullName evidence="9">Uncharacterized protein LOC112461403 isoform X2</fullName>
    </submittedName>
</protein>
<dbReference type="Proteomes" id="UP000504618">
    <property type="component" value="Unplaced"/>
</dbReference>
<keyword evidence="4 7" id="KW-1133">Transmembrane helix</keyword>
<accession>A0A6J1QJ19</accession>
<evidence type="ECO:0000256" key="5">
    <source>
        <dbReference type="ARBA" id="ARBA00023136"/>
    </source>
</evidence>
<keyword evidence="3 7" id="KW-0812">Transmembrane</keyword>
<feature type="compositionally biased region" description="Polar residues" evidence="6">
    <location>
        <begin position="510"/>
        <end position="524"/>
    </location>
</feature>
<dbReference type="InterPro" id="IPR026767">
    <property type="entry name" value="Tmem151"/>
</dbReference>
<evidence type="ECO:0000256" key="7">
    <source>
        <dbReference type="SAM" id="Phobius"/>
    </source>
</evidence>
<keyword evidence="5 7" id="KW-0472">Membrane</keyword>
<comment type="subcellular location">
    <subcellularLocation>
        <location evidence="1">Membrane</location>
        <topology evidence="1">Multi-pass membrane protein</topology>
    </subcellularLocation>
</comment>
<proteinExistence type="inferred from homology"/>
<evidence type="ECO:0000256" key="2">
    <source>
        <dbReference type="ARBA" id="ARBA00009583"/>
    </source>
</evidence>
<evidence type="ECO:0000256" key="3">
    <source>
        <dbReference type="ARBA" id="ARBA00022692"/>
    </source>
</evidence>
<dbReference type="RefSeq" id="XP_024882404.1">
    <property type="nucleotide sequence ID" value="XM_025026636.1"/>
</dbReference>
<name>A0A6J1QJ19_9HYME</name>
<dbReference type="GO" id="GO:0016020">
    <property type="term" value="C:membrane"/>
    <property type="evidence" value="ECO:0007669"/>
    <property type="project" value="UniProtKB-SubCell"/>
</dbReference>
<organism evidence="8 9">
    <name type="scientific">Temnothorax curvispinosus</name>
    <dbReference type="NCBI Taxonomy" id="300111"/>
    <lineage>
        <taxon>Eukaryota</taxon>
        <taxon>Metazoa</taxon>
        <taxon>Ecdysozoa</taxon>
        <taxon>Arthropoda</taxon>
        <taxon>Hexapoda</taxon>
        <taxon>Insecta</taxon>
        <taxon>Pterygota</taxon>
        <taxon>Neoptera</taxon>
        <taxon>Endopterygota</taxon>
        <taxon>Hymenoptera</taxon>
        <taxon>Apocrita</taxon>
        <taxon>Aculeata</taxon>
        <taxon>Formicoidea</taxon>
        <taxon>Formicidae</taxon>
        <taxon>Myrmicinae</taxon>
        <taxon>Temnothorax</taxon>
    </lineage>
</organism>
<evidence type="ECO:0000313" key="8">
    <source>
        <dbReference type="Proteomes" id="UP000504618"/>
    </source>
</evidence>
<evidence type="ECO:0000256" key="1">
    <source>
        <dbReference type="ARBA" id="ARBA00004141"/>
    </source>
</evidence>
<feature type="region of interest" description="Disordered" evidence="6">
    <location>
        <begin position="496"/>
        <end position="524"/>
    </location>
</feature>
<feature type="region of interest" description="Disordered" evidence="6">
    <location>
        <begin position="890"/>
        <end position="930"/>
    </location>
</feature>
<sequence length="974" mass="112350">MNRENEERPVPQTLCGALQKEPNCKCLVLTVLIYGCLAAVTWCRCANVTKIMVNYTKFPIRSTRHVSSPCDDGYIYIPVAFMGMLYLVYLVECYHSPIRIDLLHAESQDSVLSKLAQLKMAQPRIWWKAVSYHYVRRKRQITRYRNGDNYTTTQVYYERVNTHSATSHYYYDYCGVKDISKELILEAKIPITKITLTKGFAFSNIRSATEFEEARSRFFAEQELSDDYMEMREGLDLGYNVNTMLVAVLGNPWFTNRYIYWCLSALLLSWPLRVIIEYKTQYADYQVTKLFGVNYDTPTSGEPIHASMSQLSQPGSYMLAPSYSEALLMEPATSRNEEPEQNQTDVATDMVPSYSEALLYERAEQYDRRNNAIVNNAGCASNVEASCNVDDPRRMLSPMPCECHCPCPCHENVNDYDLRTMNERSYIESATNREHLPMSTEVSDTFESELATLRTTADGRLHPPANLAPYSMDDLQVEASPSRCSSCGRISASTQTINTDIPHPPHVVTRNKSNEGSQTSSTDFISGMTSEREYEAIPRDISEPNLRSRSELAELPKDKVRSLENILENEEELLGIGKVGFANVQTNLPYERPHPPERYRRFPASLPPSLTHHRSLSLDETSVSPRNMGAIPKTEPRSRIMVNPMSNEACWKLPNSKTYFCLKSILKHNRRSYTLVTADEFQNLAEQDANRGLRYLDSFDRGEKSDRDIQVDKLADHSRSRERLNPRRRMPSFEEFMSARDKMYINDQKQESTRTLIFASPIQEVFPGDPFGGKDIVPVRNLRERSAREGDPVNNPVMLTRPSRSLTVRDARCFSTDYTRNPFRPDSTTYPLPHVTHPHWRERELQYLLHNRHPLEPMGTSTRAREETPRAYRNVDISFASYDGMLSERANRWSTSSNEYDDRSREGHTANPKYLSNRRRQTAGLTRSLTERRPKVARLDRNFRRSFTGRVEDYRMDYRMENARRTNFSIETSL</sequence>
<dbReference type="GeneID" id="112461403"/>
<dbReference type="PANTHER" id="PTHR31893">
    <property type="entry name" value="TRANSMEMBRANE PROTEIN 151 HOMOLOG"/>
    <property type="match status" value="1"/>
</dbReference>
<keyword evidence="8" id="KW-1185">Reference proteome</keyword>
<feature type="transmembrane region" description="Helical" evidence="7">
    <location>
        <begin position="73"/>
        <end position="91"/>
    </location>
</feature>
<dbReference type="PANTHER" id="PTHR31893:SF5">
    <property type="entry name" value="TRANSMEMBRANE PROTEIN 151 HOMOLOG"/>
    <property type="match status" value="1"/>
</dbReference>
<comment type="similarity">
    <text evidence="2">Belongs to the TMEM151 family.</text>
</comment>
<reference evidence="9" key="1">
    <citation type="submission" date="2025-08" db="UniProtKB">
        <authorList>
            <consortium name="RefSeq"/>
        </authorList>
    </citation>
    <scope>IDENTIFICATION</scope>
    <source>
        <tissue evidence="9">Whole body</tissue>
    </source>
</reference>
<evidence type="ECO:0000313" key="9">
    <source>
        <dbReference type="RefSeq" id="XP_024882404.1"/>
    </source>
</evidence>